<dbReference type="InterPro" id="IPR002110">
    <property type="entry name" value="Ankyrin_rpt"/>
</dbReference>
<keyword evidence="1" id="KW-0677">Repeat</keyword>
<sequence length="602" mass="68381">MSSKYVMHYTDFIETYEKLFHIKPCEPISEIYNLISIILISKNKTNSNDFIMSIFMAIKYNYLYFNHYIKILNLYFNQNSITRLRLDTLLDTAKSLNLQFFINDTGIYQVRFIQDTFPKENEIQSVIMNDQIDKIIEFTNSNSIEDICIEVPGFQKLTVLESCCYFGSVNIFNYITSNLKKSISQECLQYSFIGNNNDIINLCLNKHKIDKMCLEYIVASHNHKYLEYVFEKKLFAPKDFDYETIIRSQNLKAVFLMFSKDKNSIIPWCSSFSQTINILQNEKIDFSKKSPDQQTLLHYASAHNNVDICKFLVSSERITPILLNAKDKNDKTSLHIASEYNNKDVVEILIVGCIDINAKNNEGFTALHSAAVYNSKEAAECLIAHGIDINAKDNYMYSALHWASLNNSIEFVETLILNGADIEVKNKDFQTPLFIASSVNGKEVAECLISHGANIEAKSIDNLTPLFYAVIKNSFDVVEFLILHGADVNVKYKDGDTPLHCSVIMNHANIAKILILHGANVHARNNFLRIPLQNAATKDNIDILELLIHYGSEVNAKDSGGETALHYAVKSNNIEAIKILLSHGADINAKNNIGQTAIYFSV</sequence>
<feature type="repeat" description="ANK" evidence="3">
    <location>
        <begin position="329"/>
        <end position="361"/>
    </location>
</feature>
<dbReference type="Gene3D" id="1.25.40.20">
    <property type="entry name" value="Ankyrin repeat-containing domain"/>
    <property type="match status" value="3"/>
</dbReference>
<reference evidence="5" key="2">
    <citation type="journal article" date="2007" name="Science">
        <title>Draft genome sequence of the sexually transmitted pathogen Trichomonas vaginalis.</title>
        <authorList>
            <person name="Carlton J.M."/>
            <person name="Hirt R.P."/>
            <person name="Silva J.C."/>
            <person name="Delcher A.L."/>
            <person name="Schatz M."/>
            <person name="Zhao Q."/>
            <person name="Wortman J.R."/>
            <person name="Bidwell S.L."/>
            <person name="Alsmark U.C.M."/>
            <person name="Besteiro S."/>
            <person name="Sicheritz-Ponten T."/>
            <person name="Noel C.J."/>
            <person name="Dacks J.B."/>
            <person name="Foster P.G."/>
            <person name="Simillion C."/>
            <person name="Van de Peer Y."/>
            <person name="Miranda-Saavedra D."/>
            <person name="Barton G.J."/>
            <person name="Westrop G.D."/>
            <person name="Mueller S."/>
            <person name="Dessi D."/>
            <person name="Fiori P.L."/>
            <person name="Ren Q."/>
            <person name="Paulsen I."/>
            <person name="Zhang H."/>
            <person name="Bastida-Corcuera F.D."/>
            <person name="Simoes-Barbosa A."/>
            <person name="Brown M.T."/>
            <person name="Hayes R.D."/>
            <person name="Mukherjee M."/>
            <person name="Okumura C.Y."/>
            <person name="Schneider R."/>
            <person name="Smith A.J."/>
            <person name="Vanacova S."/>
            <person name="Villalvazo M."/>
            <person name="Haas B.J."/>
            <person name="Pertea M."/>
            <person name="Feldblyum T.V."/>
            <person name="Utterback T.R."/>
            <person name="Shu C.L."/>
            <person name="Osoegawa K."/>
            <person name="de Jong P.J."/>
            <person name="Hrdy I."/>
            <person name="Horvathova L."/>
            <person name="Zubacova Z."/>
            <person name="Dolezal P."/>
            <person name="Malik S.B."/>
            <person name="Logsdon J.M. Jr."/>
            <person name="Henze K."/>
            <person name="Gupta A."/>
            <person name="Wang C.C."/>
            <person name="Dunne R.L."/>
            <person name="Upcroft J.A."/>
            <person name="Upcroft P."/>
            <person name="White O."/>
            <person name="Salzberg S.L."/>
            <person name="Tang P."/>
            <person name="Chiu C.-H."/>
            <person name="Lee Y.-S."/>
            <person name="Embley T.M."/>
            <person name="Coombs G.H."/>
            <person name="Mottram J.C."/>
            <person name="Tachezy J."/>
            <person name="Fraser-Liggett C.M."/>
            <person name="Johnson P.J."/>
        </authorList>
    </citation>
    <scope>NUCLEOTIDE SEQUENCE [LARGE SCALE GENOMIC DNA]</scope>
    <source>
        <strain evidence="5">G3</strain>
    </source>
</reference>
<evidence type="ECO:0000259" key="4">
    <source>
        <dbReference type="Pfam" id="PF11929"/>
    </source>
</evidence>
<feature type="repeat" description="ANK" evidence="3">
    <location>
        <begin position="362"/>
        <end position="394"/>
    </location>
</feature>
<dbReference type="STRING" id="5722.A2DUC6"/>
<dbReference type="eggNOG" id="KOG4177">
    <property type="taxonomic scope" value="Eukaryota"/>
</dbReference>
<feature type="repeat" description="ANK" evidence="3">
    <location>
        <begin position="494"/>
        <end position="526"/>
    </location>
</feature>
<dbReference type="OrthoDB" id="3246549at2759"/>
<dbReference type="SUPFAM" id="SSF48403">
    <property type="entry name" value="Ankyrin repeat"/>
    <property type="match status" value="2"/>
</dbReference>
<dbReference type="VEuPathDB" id="TrichDB:TVAGG3_0595780"/>
<feature type="domain" description="DUF3447" evidence="4">
    <location>
        <begin position="181"/>
        <end position="256"/>
    </location>
</feature>
<reference evidence="5" key="1">
    <citation type="submission" date="2006-10" db="EMBL/GenBank/DDBJ databases">
        <authorList>
            <person name="Amadeo P."/>
            <person name="Zhao Q."/>
            <person name="Wortman J."/>
            <person name="Fraser-Liggett C."/>
            <person name="Carlton J."/>
        </authorList>
    </citation>
    <scope>NUCLEOTIDE SEQUENCE</scope>
    <source>
        <strain evidence="5">G3</strain>
    </source>
</reference>
<evidence type="ECO:0000313" key="5">
    <source>
        <dbReference type="EMBL" id="EAY15964.1"/>
    </source>
</evidence>
<evidence type="ECO:0000256" key="3">
    <source>
        <dbReference type="PROSITE-ProRule" id="PRU00023"/>
    </source>
</evidence>
<organism evidence="5 6">
    <name type="scientific">Trichomonas vaginalis (strain ATCC PRA-98 / G3)</name>
    <dbReference type="NCBI Taxonomy" id="412133"/>
    <lineage>
        <taxon>Eukaryota</taxon>
        <taxon>Metamonada</taxon>
        <taxon>Parabasalia</taxon>
        <taxon>Trichomonadida</taxon>
        <taxon>Trichomonadidae</taxon>
        <taxon>Trichomonas</taxon>
    </lineage>
</organism>
<keyword evidence="2 3" id="KW-0040">ANK repeat</keyword>
<feature type="repeat" description="ANK" evidence="3">
    <location>
        <begin position="428"/>
        <end position="460"/>
    </location>
</feature>
<proteinExistence type="predicted"/>
<evidence type="ECO:0000313" key="6">
    <source>
        <dbReference type="Proteomes" id="UP000001542"/>
    </source>
</evidence>
<dbReference type="PANTHER" id="PTHR24198:SF165">
    <property type="entry name" value="ANKYRIN REPEAT-CONTAINING PROTEIN-RELATED"/>
    <property type="match status" value="1"/>
</dbReference>
<dbReference type="SMART" id="SM00248">
    <property type="entry name" value="ANK"/>
    <property type="match status" value="10"/>
</dbReference>
<gene>
    <name evidence="5" type="ORF">TVAG_262140</name>
</gene>
<dbReference type="Pfam" id="PF11929">
    <property type="entry name" value="DUF3447"/>
    <property type="match status" value="1"/>
</dbReference>
<feature type="repeat" description="ANK" evidence="3">
    <location>
        <begin position="531"/>
        <end position="559"/>
    </location>
</feature>
<keyword evidence="6" id="KW-1185">Reference proteome</keyword>
<dbReference type="InterPro" id="IPR036770">
    <property type="entry name" value="Ankyrin_rpt-contain_sf"/>
</dbReference>
<feature type="repeat" description="ANK" evidence="3">
    <location>
        <begin position="461"/>
        <end position="493"/>
    </location>
</feature>
<dbReference type="RefSeq" id="XP_001328187.1">
    <property type="nucleotide sequence ID" value="XM_001328152.1"/>
</dbReference>
<dbReference type="PROSITE" id="PS50088">
    <property type="entry name" value="ANK_REPEAT"/>
    <property type="match status" value="8"/>
</dbReference>
<accession>A2DUC6</accession>
<dbReference type="KEGG" id="tva:4773971"/>
<feature type="repeat" description="ANK" evidence="3">
    <location>
        <begin position="395"/>
        <end position="427"/>
    </location>
</feature>
<dbReference type="Proteomes" id="UP000001542">
    <property type="component" value="Unassembled WGS sequence"/>
</dbReference>
<dbReference type="EMBL" id="DS113248">
    <property type="protein sequence ID" value="EAY15964.1"/>
    <property type="molecule type" value="Genomic_DNA"/>
</dbReference>
<dbReference type="InterPro" id="IPR020683">
    <property type="entry name" value="DUF3447"/>
</dbReference>
<dbReference type="AlphaFoldDB" id="A2DUC6"/>
<dbReference type="InParanoid" id="A2DUC6"/>
<dbReference type="Pfam" id="PF12796">
    <property type="entry name" value="Ank_2"/>
    <property type="match status" value="3"/>
</dbReference>
<evidence type="ECO:0000256" key="1">
    <source>
        <dbReference type="ARBA" id="ARBA00022737"/>
    </source>
</evidence>
<name>A2DUC6_TRIV3</name>
<evidence type="ECO:0000256" key="2">
    <source>
        <dbReference type="ARBA" id="ARBA00023043"/>
    </source>
</evidence>
<dbReference type="VEuPathDB" id="TrichDB:TVAG_197210"/>
<dbReference type="PRINTS" id="PR01415">
    <property type="entry name" value="ANKYRIN"/>
</dbReference>
<protein>
    <submittedName>
        <fullName evidence="5">Ankyrin repeat protein, putative</fullName>
    </submittedName>
</protein>
<feature type="repeat" description="ANK" evidence="3">
    <location>
        <begin position="560"/>
        <end position="592"/>
    </location>
</feature>
<dbReference type="PANTHER" id="PTHR24198">
    <property type="entry name" value="ANKYRIN REPEAT AND PROTEIN KINASE DOMAIN-CONTAINING PROTEIN"/>
    <property type="match status" value="1"/>
</dbReference>
<dbReference type="PROSITE" id="PS50297">
    <property type="entry name" value="ANK_REP_REGION"/>
    <property type="match status" value="7"/>
</dbReference>